<protein>
    <submittedName>
        <fullName evidence="1">Uncharacterized protein</fullName>
    </submittedName>
</protein>
<accession>A0A9D3UTQ2</accession>
<keyword evidence="2" id="KW-1185">Reference proteome</keyword>
<dbReference type="AlphaFoldDB" id="A0A9D3UTQ2"/>
<name>A0A9D3UTQ2_9ROSI</name>
<dbReference type="Proteomes" id="UP000828251">
    <property type="component" value="Unassembled WGS sequence"/>
</dbReference>
<reference evidence="1 2" key="1">
    <citation type="journal article" date="2021" name="Plant Biotechnol. J.">
        <title>Multi-omics assisted identification of the key and species-specific regulatory components of drought-tolerant mechanisms in Gossypium stocksii.</title>
        <authorList>
            <person name="Yu D."/>
            <person name="Ke L."/>
            <person name="Zhang D."/>
            <person name="Wu Y."/>
            <person name="Sun Y."/>
            <person name="Mei J."/>
            <person name="Sun J."/>
            <person name="Sun Y."/>
        </authorList>
    </citation>
    <scope>NUCLEOTIDE SEQUENCE [LARGE SCALE GENOMIC DNA]</scope>
    <source>
        <strain evidence="2">cv. E1</strain>
        <tissue evidence="1">Leaf</tissue>
    </source>
</reference>
<dbReference type="EMBL" id="JAIQCV010000010">
    <property type="protein sequence ID" value="KAH1057193.1"/>
    <property type="molecule type" value="Genomic_DNA"/>
</dbReference>
<organism evidence="1 2">
    <name type="scientific">Gossypium stocksii</name>
    <dbReference type="NCBI Taxonomy" id="47602"/>
    <lineage>
        <taxon>Eukaryota</taxon>
        <taxon>Viridiplantae</taxon>
        <taxon>Streptophyta</taxon>
        <taxon>Embryophyta</taxon>
        <taxon>Tracheophyta</taxon>
        <taxon>Spermatophyta</taxon>
        <taxon>Magnoliopsida</taxon>
        <taxon>eudicotyledons</taxon>
        <taxon>Gunneridae</taxon>
        <taxon>Pentapetalae</taxon>
        <taxon>rosids</taxon>
        <taxon>malvids</taxon>
        <taxon>Malvales</taxon>
        <taxon>Malvaceae</taxon>
        <taxon>Malvoideae</taxon>
        <taxon>Gossypium</taxon>
    </lineage>
</organism>
<evidence type="ECO:0000313" key="2">
    <source>
        <dbReference type="Proteomes" id="UP000828251"/>
    </source>
</evidence>
<gene>
    <name evidence="1" type="ORF">J1N35_035258</name>
</gene>
<evidence type="ECO:0000313" key="1">
    <source>
        <dbReference type="EMBL" id="KAH1057193.1"/>
    </source>
</evidence>
<sequence>MLIIDKLQSSLLVHEQYISFQVEEKHALEISHGGQFGRKGLGNGRGGYGRRRGRQGIDKAMVEYYNCH</sequence>
<comment type="caution">
    <text evidence="1">The sequence shown here is derived from an EMBL/GenBank/DDBJ whole genome shotgun (WGS) entry which is preliminary data.</text>
</comment>
<proteinExistence type="predicted"/>